<dbReference type="InterPro" id="IPR043504">
    <property type="entry name" value="Peptidase_S1_PA_chymotrypsin"/>
</dbReference>
<dbReference type="OrthoDB" id="5565075at2759"/>
<dbReference type="SUPFAM" id="SSF50494">
    <property type="entry name" value="Trypsin-like serine proteases"/>
    <property type="match status" value="1"/>
</dbReference>
<feature type="non-terminal residue" evidence="1">
    <location>
        <position position="53"/>
    </location>
</feature>
<sequence length="53" mass="5870">MEENDNIYTVEGIISFGTSSDKCGTDSFSVYARVTSYVAWILENTSDASYCDN</sequence>
<protein>
    <recommendedName>
        <fullName evidence="3">Peptidase S1 domain-containing protein</fullName>
    </recommendedName>
</protein>
<evidence type="ECO:0008006" key="3">
    <source>
        <dbReference type="Google" id="ProtNLM"/>
    </source>
</evidence>
<dbReference type="AlphaFoldDB" id="A0A443S2N1"/>
<comment type="caution">
    <text evidence="1">The sequence shown here is derived from an EMBL/GenBank/DDBJ whole genome shotgun (WGS) entry which is preliminary data.</text>
</comment>
<name>A0A443S2N1_9ACAR</name>
<evidence type="ECO:0000313" key="2">
    <source>
        <dbReference type="Proteomes" id="UP000288716"/>
    </source>
</evidence>
<dbReference type="EMBL" id="NCKV01011032">
    <property type="protein sequence ID" value="RWS21744.1"/>
    <property type="molecule type" value="Genomic_DNA"/>
</dbReference>
<keyword evidence="2" id="KW-1185">Reference proteome</keyword>
<dbReference type="VEuPathDB" id="VectorBase:LDEU010296"/>
<proteinExistence type="predicted"/>
<dbReference type="Gene3D" id="2.40.10.10">
    <property type="entry name" value="Trypsin-like serine proteases"/>
    <property type="match status" value="1"/>
</dbReference>
<accession>A0A443S2N1</accession>
<organism evidence="1 2">
    <name type="scientific">Leptotrombidium deliense</name>
    <dbReference type="NCBI Taxonomy" id="299467"/>
    <lineage>
        <taxon>Eukaryota</taxon>
        <taxon>Metazoa</taxon>
        <taxon>Ecdysozoa</taxon>
        <taxon>Arthropoda</taxon>
        <taxon>Chelicerata</taxon>
        <taxon>Arachnida</taxon>
        <taxon>Acari</taxon>
        <taxon>Acariformes</taxon>
        <taxon>Trombidiformes</taxon>
        <taxon>Prostigmata</taxon>
        <taxon>Anystina</taxon>
        <taxon>Parasitengona</taxon>
        <taxon>Trombiculoidea</taxon>
        <taxon>Trombiculidae</taxon>
        <taxon>Leptotrombidium</taxon>
    </lineage>
</organism>
<gene>
    <name evidence="1" type="ORF">B4U80_06952</name>
</gene>
<evidence type="ECO:0000313" key="1">
    <source>
        <dbReference type="EMBL" id="RWS21744.1"/>
    </source>
</evidence>
<dbReference type="InterPro" id="IPR009003">
    <property type="entry name" value="Peptidase_S1_PA"/>
</dbReference>
<reference evidence="1 2" key="1">
    <citation type="journal article" date="2018" name="Gigascience">
        <title>Genomes of trombidid mites reveal novel predicted allergens and laterally-transferred genes associated with secondary metabolism.</title>
        <authorList>
            <person name="Dong X."/>
            <person name="Chaisiri K."/>
            <person name="Xia D."/>
            <person name="Armstrong S.D."/>
            <person name="Fang Y."/>
            <person name="Donnelly M.J."/>
            <person name="Kadowaki T."/>
            <person name="McGarry J.W."/>
            <person name="Darby A.C."/>
            <person name="Makepeace B.L."/>
        </authorList>
    </citation>
    <scope>NUCLEOTIDE SEQUENCE [LARGE SCALE GENOMIC DNA]</scope>
    <source>
        <strain evidence="1">UoL-UT</strain>
    </source>
</reference>
<dbReference type="Proteomes" id="UP000288716">
    <property type="component" value="Unassembled WGS sequence"/>
</dbReference>